<dbReference type="Gene3D" id="1.10.1580.10">
    <property type="match status" value="1"/>
</dbReference>
<dbReference type="EMBL" id="JAGTXO010000010">
    <property type="protein sequence ID" value="KAG8465475.1"/>
    <property type="molecule type" value="Genomic_DNA"/>
</dbReference>
<organism evidence="6 7">
    <name type="scientific">Diacronema lutheri</name>
    <name type="common">Unicellular marine alga</name>
    <name type="synonym">Monochrysis lutheri</name>
    <dbReference type="NCBI Taxonomy" id="2081491"/>
    <lineage>
        <taxon>Eukaryota</taxon>
        <taxon>Haptista</taxon>
        <taxon>Haptophyta</taxon>
        <taxon>Pavlovophyceae</taxon>
        <taxon>Pavlovales</taxon>
        <taxon>Pavlovaceae</taxon>
        <taxon>Diacronema</taxon>
    </lineage>
</organism>
<dbReference type="AlphaFoldDB" id="A0A8J5XU43"/>
<accession>A0A8J5XU43</accession>
<gene>
    <name evidence="6" type="ORF">KFE25_002782</name>
</gene>
<evidence type="ECO:0000256" key="1">
    <source>
        <dbReference type="ARBA" id="ARBA00022741"/>
    </source>
</evidence>
<dbReference type="Gene3D" id="3.40.50.300">
    <property type="entry name" value="P-loop containing nucleotide triphosphate hydrolases"/>
    <property type="match status" value="1"/>
</dbReference>
<protein>
    <recommendedName>
        <fullName evidence="5">G domain-containing protein</fullName>
    </recommendedName>
</protein>
<evidence type="ECO:0000313" key="7">
    <source>
        <dbReference type="Proteomes" id="UP000751190"/>
    </source>
</evidence>
<dbReference type="GO" id="GO:0005525">
    <property type="term" value="F:GTP binding"/>
    <property type="evidence" value="ECO:0007669"/>
    <property type="project" value="UniProtKB-KW"/>
</dbReference>
<keyword evidence="1" id="KW-0547">Nucleotide-binding</keyword>
<proteinExistence type="predicted"/>
<keyword evidence="7" id="KW-1185">Reference proteome</keyword>
<dbReference type="GO" id="GO:0005739">
    <property type="term" value="C:mitochondrion"/>
    <property type="evidence" value="ECO:0007669"/>
    <property type="project" value="TreeGrafter"/>
</dbReference>
<dbReference type="Pfam" id="PF01926">
    <property type="entry name" value="MMR_HSR1"/>
    <property type="match status" value="1"/>
</dbReference>
<dbReference type="GO" id="GO:0032543">
    <property type="term" value="P:mitochondrial translation"/>
    <property type="evidence" value="ECO:0007669"/>
    <property type="project" value="TreeGrafter"/>
</dbReference>
<feature type="domain" description="G" evidence="5">
    <location>
        <begin position="183"/>
        <end position="259"/>
    </location>
</feature>
<dbReference type="InterPro" id="IPR019991">
    <property type="entry name" value="GTP-bd_ribosome_bgen"/>
</dbReference>
<dbReference type="PANTHER" id="PTHR45782:SF5">
    <property type="entry name" value="DAR GTPASE 3, CHLOROPLASTIC"/>
    <property type="match status" value="1"/>
</dbReference>
<evidence type="ECO:0000256" key="4">
    <source>
        <dbReference type="SAM" id="SignalP"/>
    </source>
</evidence>
<reference evidence="6" key="1">
    <citation type="submission" date="2021-05" db="EMBL/GenBank/DDBJ databases">
        <title>The genome of the haptophyte Pavlova lutheri (Diacronema luteri, Pavlovales) - a model for lipid biosynthesis in eukaryotic algae.</title>
        <authorList>
            <person name="Hulatt C.J."/>
            <person name="Posewitz M.C."/>
        </authorList>
    </citation>
    <scope>NUCLEOTIDE SEQUENCE</scope>
    <source>
        <strain evidence="6">NIVA-4/92</strain>
    </source>
</reference>
<dbReference type="SUPFAM" id="SSF52540">
    <property type="entry name" value="P-loop containing nucleoside triphosphate hydrolases"/>
    <property type="match status" value="1"/>
</dbReference>
<dbReference type="OrthoDB" id="10266050at2759"/>
<comment type="caution">
    <text evidence="6">The sequence shown here is derived from an EMBL/GenBank/DDBJ whole genome shotgun (WGS) entry which is preliminary data.</text>
</comment>
<feature type="chain" id="PRO_5035158239" description="G domain-containing protein" evidence="4">
    <location>
        <begin position="18"/>
        <end position="390"/>
    </location>
</feature>
<dbReference type="GO" id="GO:0003924">
    <property type="term" value="F:GTPase activity"/>
    <property type="evidence" value="ECO:0007669"/>
    <property type="project" value="TreeGrafter"/>
</dbReference>
<dbReference type="InterPro" id="IPR023179">
    <property type="entry name" value="GTP-bd_ortho_bundle_sf"/>
</dbReference>
<dbReference type="InterPro" id="IPR027417">
    <property type="entry name" value="P-loop_NTPase"/>
</dbReference>
<dbReference type="PRINTS" id="PR00326">
    <property type="entry name" value="GTP1OBG"/>
</dbReference>
<dbReference type="OMA" id="VINRRDM"/>
<dbReference type="InterPro" id="IPR006073">
    <property type="entry name" value="GTP-bd"/>
</dbReference>
<evidence type="ECO:0000256" key="2">
    <source>
        <dbReference type="ARBA" id="ARBA00023134"/>
    </source>
</evidence>
<dbReference type="NCBIfam" id="TIGR03596">
    <property type="entry name" value="GTPase_YlqF"/>
    <property type="match status" value="1"/>
</dbReference>
<sequence length="390" mass="41571">MALGLLICHAVVQSARISPLVRGAGSPTAVLSSALHARAAGSGRARMSDREPATPQWGWRPIISWYPGHIARAERQLLDMLKLVDVVIELRDSRIPMSTNHPLIRTWVGNRAHILVMNRCDSVPTSVAQDWARQLREEAVEAHWVNAKEGKGVDELKRAIMHAGKGVNERRAAKGLLPRPVRACVLGFPNVGKSALINRLIGRAKCKSENRAGVTRSFNWAAFGARKTGVRASAGGKQPQLQLLDTPGIIPAKQVGQRSAYMLAVCDDIGAAAYDTRAVALTLIEELRAAKSGYIPPDALEARYGHGLAEQSAEAFLERVAEERCGGDLTRAETMLLRDFRDGRLGLIGLEAPDGTSRQRPRSPSPGGAAAAASAAAGCAVGAHGAATPA</sequence>
<keyword evidence="4" id="KW-0732">Signal</keyword>
<dbReference type="Proteomes" id="UP000751190">
    <property type="component" value="Unassembled WGS sequence"/>
</dbReference>
<feature type="region of interest" description="Disordered" evidence="3">
    <location>
        <begin position="350"/>
        <end position="371"/>
    </location>
</feature>
<evidence type="ECO:0000259" key="5">
    <source>
        <dbReference type="Pfam" id="PF01926"/>
    </source>
</evidence>
<evidence type="ECO:0000313" key="6">
    <source>
        <dbReference type="EMBL" id="KAG8465475.1"/>
    </source>
</evidence>
<dbReference type="CDD" id="cd01856">
    <property type="entry name" value="YlqF"/>
    <property type="match status" value="1"/>
</dbReference>
<dbReference type="PANTHER" id="PTHR45782">
    <property type="entry name" value="MITOCHONDRIAL RIBOSOME-ASSOCIATED GTPASE 1"/>
    <property type="match status" value="1"/>
</dbReference>
<evidence type="ECO:0000256" key="3">
    <source>
        <dbReference type="SAM" id="MobiDB-lite"/>
    </source>
</evidence>
<feature type="signal peptide" evidence="4">
    <location>
        <begin position="1"/>
        <end position="17"/>
    </location>
</feature>
<keyword evidence="2" id="KW-0342">GTP-binding</keyword>
<name>A0A8J5XU43_DIALT</name>